<dbReference type="Proteomes" id="UP001300383">
    <property type="component" value="Unassembled WGS sequence"/>
</dbReference>
<dbReference type="InterPro" id="IPR011013">
    <property type="entry name" value="Gal_mutarotase_sf_dom"/>
</dbReference>
<dbReference type="Gene3D" id="2.70.98.10">
    <property type="match status" value="1"/>
</dbReference>
<dbReference type="CDD" id="cd09019">
    <property type="entry name" value="galactose_mutarotase_like"/>
    <property type="match status" value="1"/>
</dbReference>
<dbReference type="InterPro" id="IPR008183">
    <property type="entry name" value="Aldose_1/G6P_1-epimerase"/>
</dbReference>
<feature type="binding site" evidence="11">
    <location>
        <begin position="177"/>
        <end position="179"/>
    </location>
    <ligand>
        <name>beta-D-galactose</name>
        <dbReference type="ChEBI" id="CHEBI:27667"/>
    </ligand>
</feature>
<dbReference type="EC" id="5.1.3.3" evidence="4 8"/>
<dbReference type="PANTHER" id="PTHR10091:SF0">
    <property type="entry name" value="GALACTOSE MUTAROTASE"/>
    <property type="match status" value="1"/>
</dbReference>
<keyword evidence="7 8" id="KW-0119">Carbohydrate metabolism</keyword>
<dbReference type="GO" id="GO:0033499">
    <property type="term" value="P:galactose catabolic process via UDP-galactose, Leloir pathway"/>
    <property type="evidence" value="ECO:0007669"/>
    <property type="project" value="TreeGrafter"/>
</dbReference>
<dbReference type="NCBIfam" id="NF008277">
    <property type="entry name" value="PRK11055.1"/>
    <property type="match status" value="1"/>
</dbReference>
<evidence type="ECO:0000256" key="8">
    <source>
        <dbReference type="PIRNR" id="PIRNR005096"/>
    </source>
</evidence>
<dbReference type="GO" id="GO:0030246">
    <property type="term" value="F:carbohydrate binding"/>
    <property type="evidence" value="ECO:0007669"/>
    <property type="project" value="InterPro"/>
</dbReference>
<keyword evidence="6 8" id="KW-0413">Isomerase</keyword>
<name>A0AAP4F1A9_9FIRM</name>
<dbReference type="GO" id="GO:0006006">
    <property type="term" value="P:glucose metabolic process"/>
    <property type="evidence" value="ECO:0007669"/>
    <property type="project" value="TreeGrafter"/>
</dbReference>
<organism evidence="12 13">
    <name type="scientific">Fusibacillus kribbianus</name>
    <dbReference type="NCBI Taxonomy" id="3044208"/>
    <lineage>
        <taxon>Bacteria</taxon>
        <taxon>Bacillati</taxon>
        <taxon>Bacillota</taxon>
        <taxon>Clostridia</taxon>
        <taxon>Lachnospirales</taxon>
        <taxon>Lachnospiraceae</taxon>
        <taxon>Fusibacillus</taxon>
    </lineage>
</organism>
<feature type="binding site" evidence="11">
    <location>
        <begin position="80"/>
        <end position="81"/>
    </location>
    <ligand>
        <name>beta-D-galactose</name>
        <dbReference type="ChEBI" id="CHEBI:27667"/>
    </ligand>
</feature>
<dbReference type="InterPro" id="IPR047215">
    <property type="entry name" value="Galactose_mutarotase-like"/>
</dbReference>
<proteinExistence type="inferred from homology"/>
<evidence type="ECO:0000256" key="10">
    <source>
        <dbReference type="PIRSR" id="PIRSR005096-2"/>
    </source>
</evidence>
<evidence type="ECO:0000256" key="4">
    <source>
        <dbReference type="ARBA" id="ARBA00013185"/>
    </source>
</evidence>
<dbReference type="SUPFAM" id="SSF74650">
    <property type="entry name" value="Galactose mutarotase-like"/>
    <property type="match status" value="1"/>
</dbReference>
<evidence type="ECO:0000256" key="9">
    <source>
        <dbReference type="PIRSR" id="PIRSR005096-1"/>
    </source>
</evidence>
<protein>
    <recommendedName>
        <fullName evidence="5 8">Aldose 1-epimerase</fullName>
        <ecNumber evidence="4 8">5.1.3.3</ecNumber>
    </recommendedName>
</protein>
<dbReference type="RefSeq" id="WP_283231889.1">
    <property type="nucleotide sequence ID" value="NZ_JASGBQ010000036.1"/>
</dbReference>
<comment type="similarity">
    <text evidence="3 8">Belongs to the aldose epimerase family.</text>
</comment>
<keyword evidence="13" id="KW-1185">Reference proteome</keyword>
<feature type="binding site" evidence="10">
    <location>
        <position position="249"/>
    </location>
    <ligand>
        <name>beta-D-galactose</name>
        <dbReference type="ChEBI" id="CHEBI:27667"/>
    </ligand>
</feature>
<dbReference type="PIRSF" id="PIRSF005096">
    <property type="entry name" value="GALM"/>
    <property type="match status" value="1"/>
</dbReference>
<dbReference type="Pfam" id="PF01263">
    <property type="entry name" value="Aldose_epim"/>
    <property type="match status" value="1"/>
</dbReference>
<dbReference type="InterPro" id="IPR015443">
    <property type="entry name" value="Aldose_1-epimerase"/>
</dbReference>
<feature type="active site" description="Proton donor" evidence="9">
    <location>
        <position position="177"/>
    </location>
</feature>
<evidence type="ECO:0000256" key="2">
    <source>
        <dbReference type="ARBA" id="ARBA00005028"/>
    </source>
</evidence>
<feature type="active site" description="Proton acceptor" evidence="9">
    <location>
        <position position="311"/>
    </location>
</feature>
<accession>A0AAP4F1A9</accession>
<evidence type="ECO:0000256" key="5">
    <source>
        <dbReference type="ARBA" id="ARBA00014165"/>
    </source>
</evidence>
<evidence type="ECO:0000256" key="6">
    <source>
        <dbReference type="ARBA" id="ARBA00023235"/>
    </source>
</evidence>
<dbReference type="EMBL" id="JASGBQ010000036">
    <property type="protein sequence ID" value="MDI9243478.1"/>
    <property type="molecule type" value="Genomic_DNA"/>
</dbReference>
<dbReference type="AlphaFoldDB" id="A0AAP4F1A9"/>
<evidence type="ECO:0000256" key="7">
    <source>
        <dbReference type="ARBA" id="ARBA00023277"/>
    </source>
</evidence>
<gene>
    <name evidence="12" type="ORF">QJ036_13580</name>
</gene>
<comment type="catalytic activity">
    <reaction evidence="1 8">
        <text>alpha-D-glucose = beta-D-glucose</text>
        <dbReference type="Rhea" id="RHEA:10264"/>
        <dbReference type="ChEBI" id="CHEBI:15903"/>
        <dbReference type="ChEBI" id="CHEBI:17925"/>
        <dbReference type="EC" id="5.1.3.3"/>
    </reaction>
</comment>
<dbReference type="PANTHER" id="PTHR10091">
    <property type="entry name" value="ALDOSE-1-EPIMERASE"/>
    <property type="match status" value="1"/>
</dbReference>
<evidence type="ECO:0000313" key="13">
    <source>
        <dbReference type="Proteomes" id="UP001300383"/>
    </source>
</evidence>
<comment type="caution">
    <text evidence="12">The sequence shown here is derived from an EMBL/GenBank/DDBJ whole genome shotgun (WGS) entry which is preliminary data.</text>
</comment>
<evidence type="ECO:0000256" key="3">
    <source>
        <dbReference type="ARBA" id="ARBA00006206"/>
    </source>
</evidence>
<dbReference type="InterPro" id="IPR014718">
    <property type="entry name" value="GH-type_carb-bd"/>
</dbReference>
<reference evidence="12 13" key="1">
    <citation type="submission" date="2023-05" db="EMBL/GenBank/DDBJ databases">
        <title>[ruminococcus] sp. nov., isolated from a pig farm feces dump.</title>
        <authorList>
            <person name="Chang Y.-H."/>
        </authorList>
    </citation>
    <scope>NUCLEOTIDE SEQUENCE [LARGE SCALE GENOMIC DNA]</scope>
    <source>
        <strain evidence="12 13">YH-rum2234</strain>
    </source>
</reference>
<sequence>MSLQKTLWGTTESGQEVYRYLLSNKNGMQVELTNIGCSILSIMVPDRDSKLIDVALGFDTIGEYENNSANFGCVVGRYGNRIRGGQFSFGGRTWQLEQNEGNNHLHGASGGYAFRYWPVSEEGDDHLTFHLESPDGDGGYPGDLTALVTYSLSEDNGLTLSYRVTTSSETVCNLTNHNYFNLSGAGNGDVLDHELMIQADSITEIDKEFIPTGVLFPVKDTALDFNTPKAIGRDIHSSMEQMVLAGGYDHNFVFRKTEGPNASAYAPKTGILMEVFTNSPGVQLYTANFMDGTTVGKNGVKYPKHGGFCLETQLFPDSVNQPSFPSCVVTKDSPQDFHTTYRFSIR</sequence>
<evidence type="ECO:0000313" key="12">
    <source>
        <dbReference type="EMBL" id="MDI9243478.1"/>
    </source>
</evidence>
<dbReference type="GO" id="GO:0004034">
    <property type="term" value="F:aldose 1-epimerase activity"/>
    <property type="evidence" value="ECO:0007669"/>
    <property type="project" value="UniProtKB-EC"/>
</dbReference>
<evidence type="ECO:0000256" key="1">
    <source>
        <dbReference type="ARBA" id="ARBA00001614"/>
    </source>
</evidence>
<dbReference type="InterPro" id="IPR018052">
    <property type="entry name" value="Ald1_epimerase_CS"/>
</dbReference>
<evidence type="ECO:0000256" key="11">
    <source>
        <dbReference type="PIRSR" id="PIRSR005096-3"/>
    </source>
</evidence>
<comment type="pathway">
    <text evidence="2 8">Carbohydrate metabolism; hexose metabolism.</text>
</comment>
<dbReference type="PROSITE" id="PS00545">
    <property type="entry name" value="ALDOSE_1_EPIMERASE"/>
    <property type="match status" value="1"/>
</dbReference>